<dbReference type="OrthoDB" id="9802640at2"/>
<feature type="binding site" evidence="8">
    <location>
        <position position="77"/>
    </location>
    <ligand>
        <name>ATP</name>
        <dbReference type="ChEBI" id="CHEBI:30616"/>
    </ligand>
</feature>
<dbReference type="Pfam" id="PF13589">
    <property type="entry name" value="HATPase_c_3"/>
    <property type="match status" value="1"/>
</dbReference>
<evidence type="ECO:0000256" key="7">
    <source>
        <dbReference type="HAMAP-Rule" id="MF_00505"/>
    </source>
</evidence>
<comment type="subcellular location">
    <subcellularLocation>
        <location evidence="7">Cytoplasm</location>
    </subcellularLocation>
</comment>
<dbReference type="PIRSF" id="PIRSF002583">
    <property type="entry name" value="Hsp90"/>
    <property type="match status" value="1"/>
</dbReference>
<comment type="subunit">
    <text evidence="7">Homodimer.</text>
</comment>
<evidence type="ECO:0000256" key="2">
    <source>
        <dbReference type="ARBA" id="ARBA00022490"/>
    </source>
</evidence>
<dbReference type="GO" id="GO:0005524">
    <property type="term" value="F:ATP binding"/>
    <property type="evidence" value="ECO:0007669"/>
    <property type="project" value="UniProtKB-UniRule"/>
</dbReference>
<dbReference type="Gene3D" id="3.40.50.11260">
    <property type="match status" value="1"/>
</dbReference>
<name>A0A1I2CPU9_9BACL</name>
<dbReference type="FunFam" id="1.20.120.790:FF:000006">
    <property type="entry name" value="Chaperone protein HtpG"/>
    <property type="match status" value="1"/>
</dbReference>
<evidence type="ECO:0000256" key="1">
    <source>
        <dbReference type="ARBA" id="ARBA00008239"/>
    </source>
</evidence>
<dbReference type="Gene3D" id="3.30.230.80">
    <property type="match status" value="1"/>
</dbReference>
<dbReference type="PROSITE" id="PS00298">
    <property type="entry name" value="HSP90"/>
    <property type="match status" value="1"/>
</dbReference>
<dbReference type="InterPro" id="IPR020575">
    <property type="entry name" value="Hsp90_N"/>
</dbReference>
<feature type="binding site" evidence="8">
    <location>
        <begin position="117"/>
        <end position="122"/>
    </location>
    <ligand>
        <name>ATP</name>
        <dbReference type="ChEBI" id="CHEBI:30616"/>
    </ligand>
</feature>
<dbReference type="Proteomes" id="UP000183410">
    <property type="component" value="Unassembled WGS sequence"/>
</dbReference>
<feature type="binding site" evidence="8">
    <location>
        <position position="167"/>
    </location>
    <ligand>
        <name>ATP</name>
        <dbReference type="ChEBI" id="CHEBI:30616"/>
    </ligand>
</feature>
<dbReference type="GO" id="GO:0005737">
    <property type="term" value="C:cytoplasm"/>
    <property type="evidence" value="ECO:0007669"/>
    <property type="project" value="UniProtKB-SubCell"/>
</dbReference>
<comment type="caution">
    <text evidence="7">Lacks conserved residue(s) required for the propagation of feature annotation.</text>
</comment>
<feature type="binding site" evidence="8">
    <location>
        <position position="31"/>
    </location>
    <ligand>
        <name>ATP</name>
        <dbReference type="ChEBI" id="CHEBI:30616"/>
    </ligand>
</feature>
<dbReference type="HAMAP" id="MF_00505">
    <property type="entry name" value="HSP90"/>
    <property type="match status" value="1"/>
</dbReference>
<dbReference type="EMBL" id="FONN01000005">
    <property type="protein sequence ID" value="SFE70331.1"/>
    <property type="molecule type" value="Genomic_DNA"/>
</dbReference>
<evidence type="ECO:0000313" key="9">
    <source>
        <dbReference type="EMBL" id="SFE70331.1"/>
    </source>
</evidence>
<dbReference type="Pfam" id="PF00183">
    <property type="entry name" value="HSP90"/>
    <property type="match status" value="1"/>
</dbReference>
<evidence type="ECO:0000256" key="4">
    <source>
        <dbReference type="ARBA" id="ARBA00022840"/>
    </source>
</evidence>
<keyword evidence="2 7" id="KW-0963">Cytoplasm</keyword>
<feature type="binding site" evidence="8">
    <location>
        <position position="90"/>
    </location>
    <ligand>
        <name>ATP</name>
        <dbReference type="ChEBI" id="CHEBI:30616"/>
    </ligand>
</feature>
<dbReference type="AlphaFoldDB" id="A0A1I2CPU9"/>
<evidence type="ECO:0000256" key="3">
    <source>
        <dbReference type="ARBA" id="ARBA00022741"/>
    </source>
</evidence>
<dbReference type="InterPro" id="IPR037196">
    <property type="entry name" value="HSP90_C"/>
</dbReference>
<keyword evidence="3 7" id="KW-0547">Nucleotide-binding</keyword>
<organism evidence="9 10">
    <name type="scientific">Paenibacillus algorifonticola</name>
    <dbReference type="NCBI Taxonomy" id="684063"/>
    <lineage>
        <taxon>Bacteria</taxon>
        <taxon>Bacillati</taxon>
        <taxon>Bacillota</taxon>
        <taxon>Bacilli</taxon>
        <taxon>Bacillales</taxon>
        <taxon>Paenibacillaceae</taxon>
        <taxon>Paenibacillus</taxon>
    </lineage>
</organism>
<keyword evidence="5 7" id="KW-0346">Stress response</keyword>
<evidence type="ECO:0000256" key="6">
    <source>
        <dbReference type="ARBA" id="ARBA00023186"/>
    </source>
</evidence>
<dbReference type="CDD" id="cd16927">
    <property type="entry name" value="HATPase_Hsp90-like"/>
    <property type="match status" value="1"/>
</dbReference>
<feature type="binding site" evidence="8">
    <location>
        <position position="96"/>
    </location>
    <ligand>
        <name>ATP</name>
        <dbReference type="ChEBI" id="CHEBI:30616"/>
    </ligand>
</feature>
<dbReference type="SUPFAM" id="SSF110942">
    <property type="entry name" value="HSP90 C-terminal domain"/>
    <property type="match status" value="1"/>
</dbReference>
<dbReference type="InterPro" id="IPR019805">
    <property type="entry name" value="Heat_shock_protein_90_CS"/>
</dbReference>
<dbReference type="RefSeq" id="WP_046231465.1">
    <property type="nucleotide sequence ID" value="NZ_FONN01000005.1"/>
</dbReference>
<protein>
    <recommendedName>
        <fullName evidence="7">Chaperone protein HtpG</fullName>
    </recommendedName>
    <alternativeName>
        <fullName evidence="7">Heat shock protein HtpG</fullName>
    </alternativeName>
    <alternativeName>
        <fullName evidence="7">High temperature protein G</fullName>
    </alternativeName>
</protein>
<accession>A0A1I2CPU9</accession>
<dbReference type="PRINTS" id="PR00775">
    <property type="entry name" value="HEATSHOCK90"/>
</dbReference>
<dbReference type="PANTHER" id="PTHR11528">
    <property type="entry name" value="HEAT SHOCK PROTEIN 90 FAMILY MEMBER"/>
    <property type="match status" value="1"/>
</dbReference>
<dbReference type="SUPFAM" id="SSF54211">
    <property type="entry name" value="Ribosomal protein S5 domain 2-like"/>
    <property type="match status" value="1"/>
</dbReference>
<evidence type="ECO:0000256" key="5">
    <source>
        <dbReference type="ARBA" id="ARBA00023016"/>
    </source>
</evidence>
<dbReference type="InterPro" id="IPR001404">
    <property type="entry name" value="Hsp90_fam"/>
</dbReference>
<dbReference type="Gene3D" id="3.30.565.10">
    <property type="entry name" value="Histidine kinase-like ATPase, C-terminal domain"/>
    <property type="match status" value="1"/>
</dbReference>
<feature type="binding site" evidence="8">
    <location>
        <begin position="97"/>
        <end position="98"/>
    </location>
    <ligand>
        <name>ATP</name>
        <dbReference type="ChEBI" id="CHEBI:30616"/>
    </ligand>
</feature>
<reference evidence="10" key="1">
    <citation type="submission" date="2016-10" db="EMBL/GenBank/DDBJ databases">
        <authorList>
            <person name="Varghese N."/>
            <person name="Submissions S."/>
        </authorList>
    </citation>
    <scope>NUCLEOTIDE SEQUENCE [LARGE SCALE GENOMIC DNA]</scope>
    <source>
        <strain evidence="10">CGMCC 1.10223</strain>
    </source>
</reference>
<dbReference type="Gene3D" id="1.20.120.790">
    <property type="entry name" value="Heat shock protein 90, C-terminal domain"/>
    <property type="match status" value="1"/>
</dbReference>
<dbReference type="FunFam" id="3.40.50.11260:FF:000008">
    <property type="entry name" value="Chaperone protein HtpG"/>
    <property type="match status" value="1"/>
</dbReference>
<evidence type="ECO:0000256" key="8">
    <source>
        <dbReference type="PIRSR" id="PIRSR002583-1"/>
    </source>
</evidence>
<comment type="similarity">
    <text evidence="1 7">Belongs to the heat shock protein 90 family.</text>
</comment>
<keyword evidence="10" id="KW-1185">Reference proteome</keyword>
<dbReference type="GO" id="GO:0140662">
    <property type="term" value="F:ATP-dependent protein folding chaperone"/>
    <property type="evidence" value="ECO:0007669"/>
    <property type="project" value="InterPro"/>
</dbReference>
<evidence type="ECO:0000313" key="10">
    <source>
        <dbReference type="Proteomes" id="UP000183410"/>
    </source>
</evidence>
<dbReference type="InterPro" id="IPR020568">
    <property type="entry name" value="Ribosomal_Su5_D2-typ_SF"/>
</dbReference>
<sequence length="626" mass="71407">MAKKQFKAESKRLLEMMINSIYTQKEIFLRELISNASDAIDKIYYKALSDDQLVFNQADYYIKVTADQEARTLTIADTGIGMTKEDLENNLGIIAKSGSLAFKNENEAKDGHNIIGQFGVGFYAAFMVADVVTVTSRALGSEEAFKWKSEGADGYTIVPATKDTVGTEIVLKIKDNAEEVSYDEFLEQYRLRAIIKKYSDFIRYPIKMDVAGQRPKEDSEGEFEEYSEEQTINSMVPIWRKNKNELTQEDYDNFYMEKRYGFDKPLKHIHISADGAVVYNAILYIPEHTPFDYYTKEFEKGLELYSNGVLIMDKCSDLLPDYFGFVKGMVDSEDLSLNISRELLQHDRQLSLIAKNIKNKIKSQLISLLKDERDSYEKFYKAFGRQLKFGVYNDYGANKDTLQDLLLFSSSKEKTLVSLDEYVERMPEDQKYIYYASGASIDRIEKLPQTEMVLDKGYEILYFTDDIDEFAIKVILKYKDKEFKSVSSGDLGIEADPSEETTEAEATDNKELFEKMQGILAGKVSGVRASKRLKSHPVCLTSEGEVSIEMEKILQAMPDSQNVKADKVLEINVNHEILQSLKTAFASDEEKLGLYTNLLYNQALLIEGLPIQDPVEFTNAMCKIMV</sequence>
<keyword evidence="4 7" id="KW-0067">ATP-binding</keyword>
<dbReference type="GO" id="GO:0051082">
    <property type="term" value="F:unfolded protein binding"/>
    <property type="evidence" value="ECO:0007669"/>
    <property type="project" value="UniProtKB-UniRule"/>
</dbReference>
<feature type="binding site" evidence="8">
    <location>
        <position position="35"/>
    </location>
    <ligand>
        <name>ATP</name>
        <dbReference type="ChEBI" id="CHEBI:30616"/>
    </ligand>
</feature>
<comment type="function">
    <text evidence="7">Molecular chaperone. Has ATPase activity.</text>
</comment>
<dbReference type="SUPFAM" id="SSF55874">
    <property type="entry name" value="ATPase domain of HSP90 chaperone/DNA topoisomerase II/histidine kinase"/>
    <property type="match status" value="1"/>
</dbReference>
<gene>
    <name evidence="7" type="primary">htpG</name>
    <name evidence="9" type="ORF">SAMN04487969_105203</name>
</gene>
<dbReference type="NCBIfam" id="NF003555">
    <property type="entry name" value="PRK05218.1"/>
    <property type="match status" value="1"/>
</dbReference>
<dbReference type="GO" id="GO:0016887">
    <property type="term" value="F:ATP hydrolysis activity"/>
    <property type="evidence" value="ECO:0007669"/>
    <property type="project" value="InterPro"/>
</dbReference>
<keyword evidence="6 7" id="KW-0143">Chaperone</keyword>
<proteinExistence type="inferred from homology"/>
<feature type="binding site" evidence="8">
    <location>
        <position position="82"/>
    </location>
    <ligand>
        <name>ATP</name>
        <dbReference type="ChEBI" id="CHEBI:30616"/>
    </ligand>
</feature>
<dbReference type="InterPro" id="IPR036890">
    <property type="entry name" value="HATPase_C_sf"/>
</dbReference>
<feature type="binding site" evidence="8">
    <location>
        <position position="341"/>
    </location>
    <ligand>
        <name>ATP</name>
        <dbReference type="ChEBI" id="CHEBI:30616"/>
    </ligand>
</feature>
<feature type="region of interest" description="C" evidence="7">
    <location>
        <begin position="553"/>
        <end position="626"/>
    </location>
</feature>
<feature type="region of interest" description="A; substrate-binding" evidence="7">
    <location>
        <begin position="1"/>
        <end position="341"/>
    </location>
</feature>